<dbReference type="PROSITE" id="PS51257">
    <property type="entry name" value="PROKAR_LIPOPROTEIN"/>
    <property type="match status" value="1"/>
</dbReference>
<dbReference type="STRING" id="927664.SAMN05421780_102338"/>
<dbReference type="Pfam" id="PF00112">
    <property type="entry name" value="Peptidase_C1"/>
    <property type="match status" value="1"/>
</dbReference>
<dbReference type="InterPro" id="IPR013128">
    <property type="entry name" value="Peptidase_C1A"/>
</dbReference>
<dbReference type="InterPro" id="IPR025660">
    <property type="entry name" value="Pept_his_AS"/>
</dbReference>
<accession>A0A1I1FVF9</accession>
<sequence>MNKLTRFGYTLAIALSLSSCDEETTNNLKDAAQSLGLNFTSTDTTNIESDLYLGAQAGSGSLPASVDLTSKFPPINDQGQYGTCVAWAAGYNMKTFLEGVDKGLTTSQLANTNNQFSPKDLFLAIPSDDKGSGCNGTYFEAALDLMISRGIATLGSVPYADINCSSSASSSVQTFKIKNYRQIKHNSISELKSYLAGGRAVLFGAKLGNKFMSWEGNSVIKSDPVPNNGQHGYHAMVLAGYDDSRNAFRVVNSWGTEWGDNGYIWVDYTYFTTDFAYAAYVVSNEKTDFNPDGGGGNVNPDVIVNNNIDLISWSLTDEKNTSVSSGRGRNITYNVYNLGTNAIPASKKWNIVYCIYDAYDANNFEVLLYDYYTNEYGTLGQNGDMSSLSGSPHRPGTSGNWWNYVNIAGGKSATGSDEPFSWGYTMPNVTGDYYLVLISDGYDVLKEADEDNNYLFVTADGSTEPIHLENGVVTSGITGGRLAAPAAALPKAVHALNRAKNPNTYTPQELMQVIQYQKKAGILEAKIKQYNAAQKTKKVAY</sequence>
<dbReference type="AlphaFoldDB" id="A0A1I1FVF9"/>
<feature type="domain" description="Peptidase C1A papain C-terminal" evidence="2">
    <location>
        <begin position="62"/>
        <end position="282"/>
    </location>
</feature>
<dbReference type="PROSITE" id="PS00639">
    <property type="entry name" value="THIOL_PROTEASE_HIS"/>
    <property type="match status" value="1"/>
</dbReference>
<dbReference type="PANTHER" id="PTHR12411">
    <property type="entry name" value="CYSTEINE PROTEASE FAMILY C1-RELATED"/>
    <property type="match status" value="1"/>
</dbReference>
<proteinExistence type="inferred from homology"/>
<evidence type="ECO:0000313" key="3">
    <source>
        <dbReference type="EMBL" id="SFC03305.1"/>
    </source>
</evidence>
<evidence type="ECO:0000313" key="4">
    <source>
        <dbReference type="Proteomes" id="UP000199514"/>
    </source>
</evidence>
<keyword evidence="3" id="KW-0645">Protease</keyword>
<dbReference type="SUPFAM" id="SSF54001">
    <property type="entry name" value="Cysteine proteinases"/>
    <property type="match status" value="1"/>
</dbReference>
<dbReference type="InterPro" id="IPR000668">
    <property type="entry name" value="Peptidase_C1A_C"/>
</dbReference>
<dbReference type="InterPro" id="IPR038765">
    <property type="entry name" value="Papain-like_cys_pep_sf"/>
</dbReference>
<dbReference type="GO" id="GO:0008234">
    <property type="term" value="F:cysteine-type peptidase activity"/>
    <property type="evidence" value="ECO:0007669"/>
    <property type="project" value="InterPro"/>
</dbReference>
<dbReference type="RefSeq" id="WP_091508869.1">
    <property type="nucleotide sequence ID" value="NZ_FOLE01000002.1"/>
</dbReference>
<reference evidence="3 4" key="1">
    <citation type="submission" date="2016-10" db="EMBL/GenBank/DDBJ databases">
        <authorList>
            <person name="de Groot N.N."/>
        </authorList>
    </citation>
    <scope>NUCLEOTIDE SEQUENCE [LARGE SCALE GENOMIC DNA]</scope>
    <source>
        <strain evidence="3 4">DSM 6793</strain>
    </source>
</reference>
<evidence type="ECO:0000256" key="1">
    <source>
        <dbReference type="ARBA" id="ARBA00008455"/>
    </source>
</evidence>
<gene>
    <name evidence="3" type="ORF">SAMN05421780_102338</name>
</gene>
<dbReference type="Proteomes" id="UP000199514">
    <property type="component" value="Unassembled WGS sequence"/>
</dbReference>
<dbReference type="EMBL" id="FOLE01000002">
    <property type="protein sequence ID" value="SFC03305.1"/>
    <property type="molecule type" value="Genomic_DNA"/>
</dbReference>
<dbReference type="GO" id="GO:0006508">
    <property type="term" value="P:proteolysis"/>
    <property type="evidence" value="ECO:0007669"/>
    <property type="project" value="UniProtKB-KW"/>
</dbReference>
<dbReference type="OrthoDB" id="3648721at2"/>
<dbReference type="InterPro" id="IPR013783">
    <property type="entry name" value="Ig-like_fold"/>
</dbReference>
<comment type="similarity">
    <text evidence="1">Belongs to the peptidase C1 family.</text>
</comment>
<dbReference type="SMART" id="SM00645">
    <property type="entry name" value="Pept_C1"/>
    <property type="match status" value="1"/>
</dbReference>
<keyword evidence="3" id="KW-0378">Hydrolase</keyword>
<organism evidence="3 4">
    <name type="scientific">Flexibacter flexilis DSM 6793</name>
    <dbReference type="NCBI Taxonomy" id="927664"/>
    <lineage>
        <taxon>Bacteria</taxon>
        <taxon>Pseudomonadati</taxon>
        <taxon>Bacteroidota</taxon>
        <taxon>Cytophagia</taxon>
        <taxon>Cytophagales</taxon>
        <taxon>Flexibacteraceae</taxon>
        <taxon>Flexibacter</taxon>
    </lineage>
</organism>
<dbReference type="CDD" id="cd02619">
    <property type="entry name" value="Peptidase_C1"/>
    <property type="match status" value="1"/>
</dbReference>
<evidence type="ECO:0000259" key="2">
    <source>
        <dbReference type="SMART" id="SM00645"/>
    </source>
</evidence>
<name>A0A1I1FVF9_9BACT</name>
<protein>
    <submittedName>
        <fullName evidence="3">Cysteine protease, C1A family</fullName>
    </submittedName>
</protein>
<dbReference type="Gene3D" id="3.90.70.10">
    <property type="entry name" value="Cysteine proteinases"/>
    <property type="match status" value="1"/>
</dbReference>
<dbReference type="Gene3D" id="2.60.40.10">
    <property type="entry name" value="Immunoglobulins"/>
    <property type="match status" value="1"/>
</dbReference>
<keyword evidence="4" id="KW-1185">Reference proteome</keyword>